<dbReference type="OrthoDB" id="3229088at2759"/>
<evidence type="ECO:0000313" key="1">
    <source>
        <dbReference type="EMBL" id="KLO10485.1"/>
    </source>
</evidence>
<protein>
    <recommendedName>
        <fullName evidence="3">F-box domain-containing protein</fullName>
    </recommendedName>
</protein>
<dbReference type="InterPro" id="IPR032675">
    <property type="entry name" value="LRR_dom_sf"/>
</dbReference>
<evidence type="ECO:0008006" key="3">
    <source>
        <dbReference type="Google" id="ProtNLM"/>
    </source>
</evidence>
<accession>A0A0H2RF60</accession>
<dbReference type="InParanoid" id="A0A0H2RF60"/>
<dbReference type="Proteomes" id="UP000053477">
    <property type="component" value="Unassembled WGS sequence"/>
</dbReference>
<name>A0A0H2RF60_9AGAM</name>
<dbReference type="EMBL" id="KQ086025">
    <property type="protein sequence ID" value="KLO10485.1"/>
    <property type="molecule type" value="Genomic_DNA"/>
</dbReference>
<organism evidence="1 2">
    <name type="scientific">Schizopora paradoxa</name>
    <dbReference type="NCBI Taxonomy" id="27342"/>
    <lineage>
        <taxon>Eukaryota</taxon>
        <taxon>Fungi</taxon>
        <taxon>Dikarya</taxon>
        <taxon>Basidiomycota</taxon>
        <taxon>Agaricomycotina</taxon>
        <taxon>Agaricomycetes</taxon>
        <taxon>Hymenochaetales</taxon>
        <taxon>Schizoporaceae</taxon>
        <taxon>Schizopora</taxon>
    </lineage>
</organism>
<keyword evidence="2" id="KW-1185">Reference proteome</keyword>
<sequence length="495" mass="56024">MASHHALAVPEILTEIFNFTVEKTDPAELYRWHLPRTPHLEDPPWPFLFVSKFWRAVALTTPSLWSTFIAVIDQNPKYEDIAHLPYMLESHLRLSMNEPLTLVISWTSSSKPHSLDTGIHADPVLALSLLVQKALEKRDRWRDVEIFVHVLSSKGTASPVPINFIFKLADMKALQRFKFRGHAFAGKRLVELSPSPLLESLSIGGSADFILRKVDALSAKDYFPRLRTASLSPTCRQPYRKTWDLLRVMPHVEWLDLKFECTGAVAFTRPRTIIELPNVRNLTISAESYVAGSTLRRLSLPALVRLDLHIVELDEESLDVYADALILHPMTSLSLSITSFDDSIEDILFEDFLESMRRVRHLEVHGPCGGSGRREHAAFVRHLASALQSGTGAGLLPNLASLELRMSHLEFFLDKGHIVTTAFLKGLILVCQRKYPLEFRFSVSYTNSPHISIMEAMRQIDETIHNDSEIQECIVDGFSVTLNGVRVVRKNETTC</sequence>
<proteinExistence type="predicted"/>
<gene>
    <name evidence="1" type="ORF">SCHPADRAFT_906861</name>
</gene>
<reference evidence="1 2" key="1">
    <citation type="submission" date="2015-04" db="EMBL/GenBank/DDBJ databases">
        <title>Complete genome sequence of Schizopora paradoxa KUC8140, a cosmopolitan wood degrader in East Asia.</title>
        <authorList>
            <consortium name="DOE Joint Genome Institute"/>
            <person name="Min B."/>
            <person name="Park H."/>
            <person name="Jang Y."/>
            <person name="Kim J.-J."/>
            <person name="Kim K.H."/>
            <person name="Pangilinan J."/>
            <person name="Lipzen A."/>
            <person name="Riley R."/>
            <person name="Grigoriev I.V."/>
            <person name="Spatafora J.W."/>
            <person name="Choi I.-G."/>
        </authorList>
    </citation>
    <scope>NUCLEOTIDE SEQUENCE [LARGE SCALE GENOMIC DNA]</scope>
    <source>
        <strain evidence="1 2">KUC8140</strain>
    </source>
</reference>
<evidence type="ECO:0000313" key="2">
    <source>
        <dbReference type="Proteomes" id="UP000053477"/>
    </source>
</evidence>
<dbReference type="SUPFAM" id="SSF52047">
    <property type="entry name" value="RNI-like"/>
    <property type="match status" value="1"/>
</dbReference>
<dbReference type="Gene3D" id="3.80.10.10">
    <property type="entry name" value="Ribonuclease Inhibitor"/>
    <property type="match status" value="1"/>
</dbReference>
<dbReference type="AlphaFoldDB" id="A0A0H2RF60"/>